<protein>
    <recommendedName>
        <fullName evidence="1">MHD domain-containing protein</fullName>
    </recommendedName>
</protein>
<dbReference type="eggNOG" id="KOG2740">
    <property type="taxonomic scope" value="Eukaryota"/>
</dbReference>
<evidence type="ECO:0000313" key="2">
    <source>
        <dbReference type="EMBL" id="ETV93733.1"/>
    </source>
</evidence>
<proteinExistence type="predicted"/>
<name>A0A024TI48_9STRA</name>
<reference evidence="2" key="1">
    <citation type="submission" date="2013-12" db="EMBL/GenBank/DDBJ databases">
        <title>The Genome Sequence of Aphanomyces invadans NJM9701.</title>
        <authorList>
            <consortium name="The Broad Institute Genomics Platform"/>
            <person name="Russ C."/>
            <person name="Tyler B."/>
            <person name="van West P."/>
            <person name="Dieguez-Uribeondo J."/>
            <person name="Young S.K."/>
            <person name="Zeng Q."/>
            <person name="Gargeya S."/>
            <person name="Fitzgerald M."/>
            <person name="Abouelleil A."/>
            <person name="Alvarado L."/>
            <person name="Chapman S.B."/>
            <person name="Gainer-Dewar J."/>
            <person name="Goldberg J."/>
            <person name="Griggs A."/>
            <person name="Gujja S."/>
            <person name="Hansen M."/>
            <person name="Howarth C."/>
            <person name="Imamovic A."/>
            <person name="Ireland A."/>
            <person name="Larimer J."/>
            <person name="McCowan C."/>
            <person name="Murphy C."/>
            <person name="Pearson M."/>
            <person name="Poon T.W."/>
            <person name="Priest M."/>
            <person name="Roberts A."/>
            <person name="Saif S."/>
            <person name="Shea T."/>
            <person name="Sykes S."/>
            <person name="Wortman J."/>
            <person name="Nusbaum C."/>
            <person name="Birren B."/>
        </authorList>
    </citation>
    <scope>NUCLEOTIDE SEQUENCE [LARGE SCALE GENOMIC DNA]</scope>
    <source>
        <strain evidence="2">NJM9701</strain>
    </source>
</reference>
<sequence>MEVATKDFKVQFAFPKSVRTADANTNSGSYMFDDSTTTLKWTVGKFNPKQHGAATLDEKPIVVFGSKVPFTTVCSLAVDTLVLNNENYKPYLGVRTLAQAGRFHES</sequence>
<dbReference type="OrthoDB" id="870at2759"/>
<dbReference type="EMBL" id="KI913989">
    <property type="protein sequence ID" value="ETV93733.1"/>
    <property type="molecule type" value="Genomic_DNA"/>
</dbReference>
<dbReference type="InterPro" id="IPR036168">
    <property type="entry name" value="AP2_Mu_C_sf"/>
</dbReference>
<dbReference type="VEuPathDB" id="FungiDB:H310_12309"/>
<dbReference type="SUPFAM" id="SSF49447">
    <property type="entry name" value="Second domain of Mu2 adaptin subunit (ap50) of ap2 adaptor"/>
    <property type="match status" value="1"/>
</dbReference>
<dbReference type="AlphaFoldDB" id="A0A024TI48"/>
<dbReference type="Gene3D" id="2.60.40.1170">
    <property type="entry name" value="Mu homology domain, subdomain B"/>
    <property type="match status" value="2"/>
</dbReference>
<dbReference type="STRING" id="157072.A0A024TI48"/>
<evidence type="ECO:0000259" key="1">
    <source>
        <dbReference type="Pfam" id="PF00928"/>
    </source>
</evidence>
<gene>
    <name evidence="2" type="ORF">H310_12309</name>
</gene>
<accession>A0A024TI48</accession>
<feature type="domain" description="MHD" evidence="1">
    <location>
        <begin position="6"/>
        <end position="103"/>
    </location>
</feature>
<dbReference type="RefSeq" id="XP_008877542.1">
    <property type="nucleotide sequence ID" value="XM_008879320.1"/>
</dbReference>
<dbReference type="GeneID" id="20089359"/>
<dbReference type="InterPro" id="IPR028565">
    <property type="entry name" value="MHD"/>
</dbReference>
<organism evidence="2">
    <name type="scientific">Aphanomyces invadans</name>
    <dbReference type="NCBI Taxonomy" id="157072"/>
    <lineage>
        <taxon>Eukaryota</taxon>
        <taxon>Sar</taxon>
        <taxon>Stramenopiles</taxon>
        <taxon>Oomycota</taxon>
        <taxon>Saprolegniomycetes</taxon>
        <taxon>Saprolegniales</taxon>
        <taxon>Verrucalvaceae</taxon>
        <taxon>Aphanomyces</taxon>
    </lineage>
</organism>
<dbReference type="Pfam" id="PF00928">
    <property type="entry name" value="Adap_comp_sub"/>
    <property type="match status" value="1"/>
</dbReference>